<dbReference type="RefSeq" id="WP_130155938.1">
    <property type="nucleotide sequence ID" value="NZ_SGIS01000008.1"/>
</dbReference>
<protein>
    <submittedName>
        <fullName evidence="3">TetR/AcrR family transcriptional regulator</fullName>
    </submittedName>
</protein>
<keyword evidence="1" id="KW-0238">DNA-binding</keyword>
<accession>A0A4Q6XY53</accession>
<dbReference type="AlphaFoldDB" id="A0A4Q6XY53"/>
<feature type="domain" description="HTH tetR-type" evidence="2">
    <location>
        <begin position="32"/>
        <end position="79"/>
    </location>
</feature>
<dbReference type="Pfam" id="PF00440">
    <property type="entry name" value="TetR_N"/>
    <property type="match status" value="1"/>
</dbReference>
<organism evidence="3 4">
    <name type="scientific">Sphingomonas populi</name>
    <dbReference type="NCBI Taxonomy" id="2484750"/>
    <lineage>
        <taxon>Bacteria</taxon>
        <taxon>Pseudomonadati</taxon>
        <taxon>Pseudomonadota</taxon>
        <taxon>Alphaproteobacteria</taxon>
        <taxon>Sphingomonadales</taxon>
        <taxon>Sphingomonadaceae</taxon>
        <taxon>Sphingomonas</taxon>
    </lineage>
</organism>
<dbReference type="Proteomes" id="UP000292085">
    <property type="component" value="Unassembled WGS sequence"/>
</dbReference>
<sequence>MLRELEFTRGSCTDRKVTELPLHFADETKLRIIAAAESLYAQRSIDSVSFREIAQAAGNRNTNAVQYHFGNRDALVQAIFAWRVWQMEGPRGEAIATLEANGGPFDLHSLMRILCEPILDLTDGEGRHTYAAFMSKYLLQQRPAGVLHAGDTRPDLNANLRWLLDRINRMVGAEDLYLGDYRLALSYLVVINMLVLSDNEGLQKRKPKQFRERFEIALTMAVAALERSFS</sequence>
<dbReference type="SUPFAM" id="SSF46689">
    <property type="entry name" value="Homeodomain-like"/>
    <property type="match status" value="1"/>
</dbReference>
<name>A0A4Q6XY53_9SPHN</name>
<keyword evidence="4" id="KW-1185">Reference proteome</keyword>
<gene>
    <name evidence="3" type="ORF">EWE75_06920</name>
</gene>
<comment type="caution">
    <text evidence="3">The sequence shown here is derived from an EMBL/GenBank/DDBJ whole genome shotgun (WGS) entry which is preliminary data.</text>
</comment>
<reference evidence="3 4" key="1">
    <citation type="submission" date="2019-02" db="EMBL/GenBank/DDBJ databases">
        <authorList>
            <person name="Li Y."/>
        </authorList>
    </citation>
    <scope>NUCLEOTIDE SEQUENCE [LARGE SCALE GENOMIC DNA]</scope>
    <source>
        <strain evidence="3 4">3-7</strain>
    </source>
</reference>
<evidence type="ECO:0000256" key="1">
    <source>
        <dbReference type="ARBA" id="ARBA00023125"/>
    </source>
</evidence>
<dbReference type="InterPro" id="IPR001647">
    <property type="entry name" value="HTH_TetR"/>
</dbReference>
<dbReference type="OrthoDB" id="2356263at2"/>
<evidence type="ECO:0000259" key="2">
    <source>
        <dbReference type="Pfam" id="PF00440"/>
    </source>
</evidence>
<dbReference type="GO" id="GO:0003677">
    <property type="term" value="F:DNA binding"/>
    <property type="evidence" value="ECO:0007669"/>
    <property type="project" value="UniProtKB-KW"/>
</dbReference>
<dbReference type="Gene3D" id="1.10.357.10">
    <property type="entry name" value="Tetracycline Repressor, domain 2"/>
    <property type="match status" value="1"/>
</dbReference>
<dbReference type="EMBL" id="SGIS01000008">
    <property type="protein sequence ID" value="RZF65105.1"/>
    <property type="molecule type" value="Genomic_DNA"/>
</dbReference>
<proteinExistence type="predicted"/>
<evidence type="ECO:0000313" key="3">
    <source>
        <dbReference type="EMBL" id="RZF65105.1"/>
    </source>
</evidence>
<dbReference type="InterPro" id="IPR009057">
    <property type="entry name" value="Homeodomain-like_sf"/>
</dbReference>
<evidence type="ECO:0000313" key="4">
    <source>
        <dbReference type="Proteomes" id="UP000292085"/>
    </source>
</evidence>